<dbReference type="Proteomes" id="UP000320643">
    <property type="component" value="Unassembled WGS sequence"/>
</dbReference>
<keyword evidence="3" id="KW-1185">Reference proteome</keyword>
<accession>A0A552VAQ9</accession>
<proteinExistence type="predicted"/>
<dbReference type="SUPFAM" id="SSF54427">
    <property type="entry name" value="NTF2-like"/>
    <property type="match status" value="1"/>
</dbReference>
<evidence type="ECO:0000313" key="2">
    <source>
        <dbReference type="EMBL" id="TRW27568.1"/>
    </source>
</evidence>
<evidence type="ECO:0000259" key="1">
    <source>
        <dbReference type="Pfam" id="PF12680"/>
    </source>
</evidence>
<dbReference type="OrthoDB" id="1115105at2"/>
<dbReference type="Gene3D" id="3.10.450.50">
    <property type="match status" value="1"/>
</dbReference>
<comment type="caution">
    <text evidence="2">The sequence shown here is derived from an EMBL/GenBank/DDBJ whole genome shotgun (WGS) entry which is preliminary data.</text>
</comment>
<protein>
    <submittedName>
        <fullName evidence="2">Nuclear transport factor 2 family protein</fullName>
    </submittedName>
</protein>
<dbReference type="AlphaFoldDB" id="A0A552VAQ9"/>
<gene>
    <name evidence="2" type="ORF">FMM05_02705</name>
</gene>
<name>A0A552VAQ9_9FLAO</name>
<dbReference type="Pfam" id="PF12680">
    <property type="entry name" value="SnoaL_2"/>
    <property type="match status" value="1"/>
</dbReference>
<dbReference type="RefSeq" id="WP_143371796.1">
    <property type="nucleotide sequence ID" value="NZ_VJVZ01000001.1"/>
</dbReference>
<organism evidence="2 3">
    <name type="scientific">Flavobacterium zepuense</name>
    <dbReference type="NCBI Taxonomy" id="2593302"/>
    <lineage>
        <taxon>Bacteria</taxon>
        <taxon>Pseudomonadati</taxon>
        <taxon>Bacteroidota</taxon>
        <taxon>Flavobacteriia</taxon>
        <taxon>Flavobacteriales</taxon>
        <taxon>Flavobacteriaceae</taxon>
        <taxon>Flavobacterium</taxon>
    </lineage>
</organism>
<reference evidence="2 3" key="1">
    <citation type="submission" date="2019-07" db="EMBL/GenBank/DDBJ databases">
        <title>Flavobacterium sp. nov., isolated from glacier ice.</title>
        <authorList>
            <person name="Liu Q."/>
            <person name="Xin Y.-H."/>
        </authorList>
    </citation>
    <scope>NUCLEOTIDE SEQUENCE [LARGE SCALE GENOMIC DNA]</scope>
    <source>
        <strain evidence="2 3">ZT4R6</strain>
    </source>
</reference>
<sequence>MDIKKIIEHWFKASNAFDTEEYFKIYDADAVLEDTTIGETYHGHHGIRNYFEEFFIGYNTKTEIIDITFMNDKEVYINAIFDGNSFSKLKGVFELTFSNAKIIKVKCYLK</sequence>
<dbReference type="InterPro" id="IPR032710">
    <property type="entry name" value="NTF2-like_dom_sf"/>
</dbReference>
<dbReference type="EMBL" id="VJVZ01000001">
    <property type="protein sequence ID" value="TRW27568.1"/>
    <property type="molecule type" value="Genomic_DNA"/>
</dbReference>
<evidence type="ECO:0000313" key="3">
    <source>
        <dbReference type="Proteomes" id="UP000320643"/>
    </source>
</evidence>
<dbReference type="InterPro" id="IPR037401">
    <property type="entry name" value="SnoaL-like"/>
</dbReference>
<feature type="domain" description="SnoaL-like" evidence="1">
    <location>
        <begin position="7"/>
        <end position="102"/>
    </location>
</feature>